<dbReference type="EMBL" id="CP061565">
    <property type="protein sequence ID" value="QNX09456.1"/>
    <property type="molecule type" value="Genomic_DNA"/>
</dbReference>
<sequence length="162" mass="18518">MYPTLQHLLNNTVICAIVSYIISLLIVEIIGFFVFKIITKIFLNEGKTLDDNSKSEIIEEKIETIENGKLSIKSIKNKKKTELVNNSKYDRSFIKGVFERVFLSLCMINQIYPLLTVYAALKLGTRLGNSHQVKNDYFLIGNITSILLAMLLFSIFSFLKNN</sequence>
<evidence type="ECO:0000313" key="1">
    <source>
        <dbReference type="EMBL" id="QNX09456.1"/>
    </source>
</evidence>
<evidence type="ECO:0000313" key="2">
    <source>
        <dbReference type="Proteomes" id="UP000516745"/>
    </source>
</evidence>
<reference evidence="1 2" key="2">
    <citation type="submission" date="2020-09" db="EMBL/GenBank/DDBJ databases">
        <authorList>
            <person name="Chen F.-J."/>
            <person name="Lee Y.-T."/>
        </authorList>
    </citation>
    <scope>NUCLEOTIDE SEQUENCE [LARGE SCALE GENOMIC DNA]</scope>
    <source>
        <strain evidence="1 2">AS72</strain>
    </source>
</reference>
<gene>
    <name evidence="1" type="ORF">IC795_04320</name>
</gene>
<proteinExistence type="predicted"/>
<name>A0A7H2TCJ0_9GAMM</name>
<protein>
    <submittedName>
        <fullName evidence="1">Uncharacterized protein</fullName>
    </submittedName>
</protein>
<organism evidence="1 2">
    <name type="scientific">Acinetobacter seifertii</name>
    <dbReference type="NCBI Taxonomy" id="1530123"/>
    <lineage>
        <taxon>Bacteria</taxon>
        <taxon>Pseudomonadati</taxon>
        <taxon>Pseudomonadota</taxon>
        <taxon>Gammaproteobacteria</taxon>
        <taxon>Moraxellales</taxon>
        <taxon>Moraxellaceae</taxon>
        <taxon>Acinetobacter</taxon>
        <taxon>Acinetobacter calcoaceticus/baumannii complex</taxon>
    </lineage>
</organism>
<reference evidence="2" key="1">
    <citation type="submission" date="2020-09" db="EMBL/GenBank/DDBJ databases">
        <title>Clinical and molecular characterization of Acinetobacter seifertii in Taiwan.</title>
        <authorList>
            <person name="Li L.-H."/>
            <person name="Yang Y.-S."/>
            <person name="Sun J.-R."/>
            <person name="Huang T.-W."/>
            <person name="Huang W.-C."/>
            <person name="Wang Y.-C."/>
            <person name="Kuo T.-H."/>
            <person name="Kuo S.-C."/>
            <person name="Chen T.-L."/>
        </authorList>
    </citation>
    <scope>NUCLEOTIDE SEQUENCE [LARGE SCALE GENOMIC DNA]</scope>
    <source>
        <strain evidence="2">AS72</strain>
    </source>
</reference>
<dbReference type="AlphaFoldDB" id="A0A7H2TCJ0"/>
<dbReference type="Proteomes" id="UP000516745">
    <property type="component" value="Chromosome"/>
</dbReference>
<accession>A0A7H2TCJ0</accession>